<protein>
    <recommendedName>
        <fullName evidence="5">DUF4178 domain-containing protein</fullName>
    </recommendedName>
</protein>
<name>A0ABX9JR48_9BACT</name>
<keyword evidence="2" id="KW-1133">Transmembrane helix</keyword>
<keyword evidence="2" id="KW-0812">Transmembrane</keyword>
<feature type="transmembrane region" description="Helical" evidence="2">
    <location>
        <begin position="236"/>
        <end position="255"/>
    </location>
</feature>
<evidence type="ECO:0000313" key="4">
    <source>
        <dbReference type="Proteomes" id="UP000256345"/>
    </source>
</evidence>
<gene>
    <name evidence="3" type="ORF">ATI61_11352</name>
</gene>
<accession>A0ABX9JR48</accession>
<dbReference type="RefSeq" id="WP_047857083.1">
    <property type="nucleotide sequence ID" value="NZ_CP011509.1"/>
</dbReference>
<reference evidence="3 4" key="1">
    <citation type="submission" date="2018-08" db="EMBL/GenBank/DDBJ databases">
        <title>Genomic Encyclopedia of Archaeal and Bacterial Type Strains, Phase II (KMG-II): from individual species to whole genera.</title>
        <authorList>
            <person name="Goeker M."/>
        </authorList>
    </citation>
    <scope>NUCLEOTIDE SEQUENCE [LARGE SCALE GENOMIC DNA]</scope>
    <source>
        <strain evidence="3 4">DSM 2261</strain>
    </source>
</reference>
<keyword evidence="2" id="KW-0472">Membrane</keyword>
<evidence type="ECO:0000256" key="1">
    <source>
        <dbReference type="SAM" id="MobiDB-lite"/>
    </source>
</evidence>
<evidence type="ECO:0000313" key="3">
    <source>
        <dbReference type="EMBL" id="REG24989.1"/>
    </source>
</evidence>
<proteinExistence type="predicted"/>
<evidence type="ECO:0000256" key="2">
    <source>
        <dbReference type="SAM" id="Phobius"/>
    </source>
</evidence>
<sequence>MTSEHFRTLGLWTVIALAAGAVSFLGYRWRVRRRERHATWRELCLRLELTPGPGAGRVASGNLQGIDFRLRDTGVHWRLELPLARPLLPSGVVLLPAKARSLGSLYKLRPLQLQDVSASPGPFAWYSGRDMPRGRVEPSEAFLEEARRAMEAHAPLEVVPDRLVHTPRAGSQLSVGDVREAVRTLDTTARRWLDAVERHGLPRVEALPPVPSLLSRLPRVRLPRVRLPRVRIPLKPVLTVLGGLLLLFSCCFPFLSMVRGSWTGTRYERTGEVVGRSWSRTIRQMRCPHVLRTPADGGDASSQKNRGCDSPWKEVDYLKTSGSHSQPPRWPEPSSVRAEDYLWREEHYTLTIEYEDGGKKLVTYQFHSEELYRRFSKEGQQVSFRLERGRLSHLRPR</sequence>
<evidence type="ECO:0008006" key="5">
    <source>
        <dbReference type="Google" id="ProtNLM"/>
    </source>
</evidence>
<feature type="region of interest" description="Disordered" evidence="1">
    <location>
        <begin position="289"/>
        <end position="310"/>
    </location>
</feature>
<feature type="transmembrane region" description="Helical" evidence="2">
    <location>
        <begin position="6"/>
        <end position="27"/>
    </location>
</feature>
<keyword evidence="4" id="KW-1185">Reference proteome</keyword>
<dbReference type="EMBL" id="QUMU01000013">
    <property type="protein sequence ID" value="REG24989.1"/>
    <property type="molecule type" value="Genomic_DNA"/>
</dbReference>
<comment type="caution">
    <text evidence="3">The sequence shown here is derived from an EMBL/GenBank/DDBJ whole genome shotgun (WGS) entry which is preliminary data.</text>
</comment>
<dbReference type="Proteomes" id="UP000256345">
    <property type="component" value="Unassembled WGS sequence"/>
</dbReference>
<organism evidence="3 4">
    <name type="scientific">Archangium gephyra</name>
    <dbReference type="NCBI Taxonomy" id="48"/>
    <lineage>
        <taxon>Bacteria</taxon>
        <taxon>Pseudomonadati</taxon>
        <taxon>Myxococcota</taxon>
        <taxon>Myxococcia</taxon>
        <taxon>Myxococcales</taxon>
        <taxon>Cystobacterineae</taxon>
        <taxon>Archangiaceae</taxon>
        <taxon>Archangium</taxon>
    </lineage>
</organism>